<dbReference type="Pfam" id="PF00583">
    <property type="entry name" value="Acetyltransf_1"/>
    <property type="match status" value="1"/>
</dbReference>
<dbReference type="InterPro" id="IPR050832">
    <property type="entry name" value="Bact_Acetyltransf"/>
</dbReference>
<dbReference type="EMBL" id="BHZD01000001">
    <property type="protein sequence ID" value="GCD46194.1"/>
    <property type="molecule type" value="Genomic_DNA"/>
</dbReference>
<accession>A0A401WA58</accession>
<dbReference type="SUPFAM" id="SSF55729">
    <property type="entry name" value="Acyl-CoA N-acyltransferases (Nat)"/>
    <property type="match status" value="1"/>
</dbReference>
<dbReference type="CDD" id="cd04301">
    <property type="entry name" value="NAT_SF"/>
    <property type="match status" value="1"/>
</dbReference>
<dbReference type="InterPro" id="IPR016181">
    <property type="entry name" value="Acyl_CoA_acyltransferase"/>
</dbReference>
<dbReference type="PANTHER" id="PTHR43877:SF2">
    <property type="entry name" value="AMINOALKYLPHOSPHONATE N-ACETYLTRANSFERASE-RELATED"/>
    <property type="match status" value="1"/>
</dbReference>
<keyword evidence="1 4" id="KW-0808">Transferase</keyword>
<dbReference type="Gene3D" id="3.40.630.30">
    <property type="match status" value="1"/>
</dbReference>
<dbReference type="PANTHER" id="PTHR43877">
    <property type="entry name" value="AMINOALKYLPHOSPHONATE N-ACETYLTRANSFERASE-RELATED-RELATED"/>
    <property type="match status" value="1"/>
</dbReference>
<evidence type="ECO:0000313" key="5">
    <source>
        <dbReference type="Proteomes" id="UP000286746"/>
    </source>
</evidence>
<dbReference type="Proteomes" id="UP000286746">
    <property type="component" value="Unassembled WGS sequence"/>
</dbReference>
<dbReference type="RefSeq" id="WP_125056614.1">
    <property type="nucleotide sequence ID" value="NZ_BHZD01000001.1"/>
</dbReference>
<evidence type="ECO:0000256" key="1">
    <source>
        <dbReference type="ARBA" id="ARBA00022679"/>
    </source>
</evidence>
<dbReference type="AlphaFoldDB" id="A0A401WA58"/>
<name>A0A401WA58_STREY</name>
<proteinExistence type="predicted"/>
<protein>
    <submittedName>
        <fullName evidence="4">N-acetyltransferase</fullName>
    </submittedName>
</protein>
<evidence type="ECO:0000256" key="2">
    <source>
        <dbReference type="ARBA" id="ARBA00023315"/>
    </source>
</evidence>
<evidence type="ECO:0000259" key="3">
    <source>
        <dbReference type="PROSITE" id="PS51186"/>
    </source>
</evidence>
<dbReference type="PROSITE" id="PS51186">
    <property type="entry name" value="GNAT"/>
    <property type="match status" value="1"/>
</dbReference>
<dbReference type="InterPro" id="IPR000182">
    <property type="entry name" value="GNAT_dom"/>
</dbReference>
<comment type="caution">
    <text evidence="4">The sequence shown here is derived from an EMBL/GenBank/DDBJ whole genome shotgun (WGS) entry which is preliminary data.</text>
</comment>
<organism evidence="4 5">
    <name type="scientific">Streptomyces paromomycinus</name>
    <name type="common">Streptomyces rimosus subsp. paromomycinus</name>
    <dbReference type="NCBI Taxonomy" id="92743"/>
    <lineage>
        <taxon>Bacteria</taxon>
        <taxon>Bacillati</taxon>
        <taxon>Actinomycetota</taxon>
        <taxon>Actinomycetes</taxon>
        <taxon>Kitasatosporales</taxon>
        <taxon>Streptomycetaceae</taxon>
        <taxon>Streptomyces</taxon>
    </lineage>
</organism>
<reference evidence="4 5" key="1">
    <citation type="submission" date="2018-11" db="EMBL/GenBank/DDBJ databases">
        <title>Whole genome sequence of Streptomyces paromomycinus NBRC 15454(T).</title>
        <authorList>
            <person name="Komaki H."/>
            <person name="Tamura T."/>
        </authorList>
    </citation>
    <scope>NUCLEOTIDE SEQUENCE [LARGE SCALE GENOMIC DNA]</scope>
    <source>
        <strain evidence="4 5">NBRC 15454</strain>
    </source>
</reference>
<dbReference type="GO" id="GO:0016747">
    <property type="term" value="F:acyltransferase activity, transferring groups other than amino-acyl groups"/>
    <property type="evidence" value="ECO:0007669"/>
    <property type="project" value="InterPro"/>
</dbReference>
<evidence type="ECO:0000313" key="4">
    <source>
        <dbReference type="EMBL" id="GCD46194.1"/>
    </source>
</evidence>
<keyword evidence="5" id="KW-1185">Reference proteome</keyword>
<sequence>MTEAATRRLPETWHLTVEPDDSPAATALFREYYTEVAQRYHTLRGQPRITSEEIDEGVAEYPPGQLVAPGGALFIARQAGEAAGCAGLLLIDGGRTAELKRVFVREPWRGRGAAGVLLRAVERHAAELGAERLRLDTRRDLTEAVALYRAYGYREIPAYKEDRYAEIFFEKAVAAPYR</sequence>
<feature type="domain" description="N-acetyltransferase" evidence="3">
    <location>
        <begin position="27"/>
        <end position="174"/>
    </location>
</feature>
<gene>
    <name evidence="4" type="ORF">GKJPGBOP_05941</name>
</gene>
<keyword evidence="2" id="KW-0012">Acyltransferase</keyword>